<organism evidence="3 4">
    <name type="scientific">Lacihabitans soyangensis</name>
    <dbReference type="NCBI Taxonomy" id="869394"/>
    <lineage>
        <taxon>Bacteria</taxon>
        <taxon>Pseudomonadati</taxon>
        <taxon>Bacteroidota</taxon>
        <taxon>Cytophagia</taxon>
        <taxon>Cytophagales</taxon>
        <taxon>Leadbetterellaceae</taxon>
        <taxon>Lacihabitans</taxon>
    </lineage>
</organism>
<gene>
    <name evidence="3" type="ORF">EGI31_08080</name>
</gene>
<keyword evidence="4" id="KW-1185">Reference proteome</keyword>
<evidence type="ECO:0000256" key="1">
    <source>
        <dbReference type="SAM" id="Coils"/>
    </source>
</evidence>
<dbReference type="Proteomes" id="UP001204144">
    <property type="component" value="Unassembled WGS sequence"/>
</dbReference>
<name>A0AAE3H0Z9_9BACT</name>
<evidence type="ECO:0000313" key="4">
    <source>
        <dbReference type="Proteomes" id="UP001204144"/>
    </source>
</evidence>
<protein>
    <recommendedName>
        <fullName evidence="5">Peptidase S74 domain-containing protein</fullName>
    </recommendedName>
</protein>
<keyword evidence="1" id="KW-0175">Coiled coil</keyword>
<feature type="coiled-coil region" evidence="1">
    <location>
        <begin position="332"/>
        <end position="359"/>
    </location>
</feature>
<evidence type="ECO:0008006" key="5">
    <source>
        <dbReference type="Google" id="ProtNLM"/>
    </source>
</evidence>
<accession>A0AAE3H0Z9</accession>
<evidence type="ECO:0000313" key="3">
    <source>
        <dbReference type="EMBL" id="MCP9762913.1"/>
    </source>
</evidence>
<reference evidence="3 4" key="1">
    <citation type="submission" date="2018-11" db="EMBL/GenBank/DDBJ databases">
        <title>Novel bacteria species description.</title>
        <authorList>
            <person name="Han J.-H."/>
        </authorList>
    </citation>
    <scope>NUCLEOTIDE SEQUENCE [LARGE SCALE GENOMIC DNA]</scope>
    <source>
        <strain evidence="3 4">KCTC23259</strain>
    </source>
</reference>
<feature type="signal peptide" evidence="2">
    <location>
        <begin position="1"/>
        <end position="21"/>
    </location>
</feature>
<dbReference type="RefSeq" id="WP_255036691.1">
    <property type="nucleotide sequence ID" value="NZ_RJUF01000017.1"/>
</dbReference>
<feature type="chain" id="PRO_5042027241" description="Peptidase S74 domain-containing protein" evidence="2">
    <location>
        <begin position="22"/>
        <end position="359"/>
    </location>
</feature>
<comment type="caution">
    <text evidence="3">The sequence shown here is derived from an EMBL/GenBank/DDBJ whole genome shotgun (WGS) entry which is preliminary data.</text>
</comment>
<keyword evidence="2" id="KW-0732">Signal</keyword>
<dbReference type="EMBL" id="RJUF01000017">
    <property type="protein sequence ID" value="MCP9762913.1"/>
    <property type="molecule type" value="Genomic_DNA"/>
</dbReference>
<evidence type="ECO:0000256" key="2">
    <source>
        <dbReference type="SAM" id="SignalP"/>
    </source>
</evidence>
<sequence>MKTFRHLLLILAVFGSSLLFAQNDNVGIGTAKPDQSSILDLNSSKKGLLIPRMTLSDRNNISMPAKGLLIYQTDQNAGFQYFDGLEWKPLNRDEEKSLASSAAMSGTLNYIPKFTGASTIDNSGIFEDGAGNVGIGTSTIPAFAKLQVQGNLITNGSIFMNGTSAALTMNALSAGSQGRFDFNDGGVPKFQIYHTFGQNGLGIWDIVGAKDLLLFDAGVANFNNSIKVNTNTGFLAIGNFSPGTPLPTPAGYRLIVQDGILTEKVKVALKSSVADWADYVFEPEYKTNMMTLDEVEQFTLKNKHLPNVPSADNMVSEGLDIAKTSKMFMEKIEELTLYLIELNKEVKALKVENQLLRNK</sequence>
<dbReference type="AlphaFoldDB" id="A0AAE3H0Z9"/>
<proteinExistence type="predicted"/>